<dbReference type="GO" id="GO:0005737">
    <property type="term" value="C:cytoplasm"/>
    <property type="evidence" value="ECO:0007669"/>
    <property type="project" value="TreeGrafter"/>
</dbReference>
<dbReference type="GO" id="GO:0007165">
    <property type="term" value="P:signal transduction"/>
    <property type="evidence" value="ECO:0007669"/>
    <property type="project" value="TreeGrafter"/>
</dbReference>
<protein>
    <recommendedName>
        <fullName evidence="1">cyclin-dependent kinase</fullName>
        <ecNumber evidence="1">2.7.11.22</ecNumber>
    </recommendedName>
</protein>
<proteinExistence type="predicted"/>
<dbReference type="EC" id="2.7.11.22" evidence="1"/>
<dbReference type="PROSITE" id="PS50011">
    <property type="entry name" value="PROTEIN_KINASE_DOM"/>
    <property type="match status" value="1"/>
</dbReference>
<evidence type="ECO:0000313" key="8">
    <source>
        <dbReference type="Proteomes" id="UP000028045"/>
    </source>
</evidence>
<dbReference type="SUPFAM" id="SSF56112">
    <property type="entry name" value="Protein kinase-like (PK-like)"/>
    <property type="match status" value="1"/>
</dbReference>
<dbReference type="GO" id="GO:0010468">
    <property type="term" value="P:regulation of gene expression"/>
    <property type="evidence" value="ECO:0007669"/>
    <property type="project" value="TreeGrafter"/>
</dbReference>
<dbReference type="GO" id="GO:0004693">
    <property type="term" value="F:cyclin-dependent protein serine/threonine kinase activity"/>
    <property type="evidence" value="ECO:0007669"/>
    <property type="project" value="UniProtKB-EC"/>
</dbReference>
<dbReference type="GO" id="GO:0000082">
    <property type="term" value="P:G1/S transition of mitotic cell cycle"/>
    <property type="evidence" value="ECO:0007669"/>
    <property type="project" value="TreeGrafter"/>
</dbReference>
<dbReference type="Gene3D" id="1.10.510.10">
    <property type="entry name" value="Transferase(Phosphotransferase) domain 1"/>
    <property type="match status" value="1"/>
</dbReference>
<dbReference type="AlphaFoldDB" id="A0A084AXB3"/>
<dbReference type="OrthoDB" id="413582at2759"/>
<comment type="catalytic activity">
    <reaction evidence="5">
        <text>L-seryl-[protein] + ATP = O-phospho-L-seryl-[protein] + ADP + H(+)</text>
        <dbReference type="Rhea" id="RHEA:17989"/>
        <dbReference type="Rhea" id="RHEA-COMP:9863"/>
        <dbReference type="Rhea" id="RHEA-COMP:11604"/>
        <dbReference type="ChEBI" id="CHEBI:15378"/>
        <dbReference type="ChEBI" id="CHEBI:29999"/>
        <dbReference type="ChEBI" id="CHEBI:30616"/>
        <dbReference type="ChEBI" id="CHEBI:83421"/>
        <dbReference type="ChEBI" id="CHEBI:456216"/>
        <dbReference type="EC" id="2.7.11.22"/>
    </reaction>
</comment>
<comment type="catalytic activity">
    <reaction evidence="4">
        <text>L-threonyl-[protein] + ATP = O-phospho-L-threonyl-[protein] + ADP + H(+)</text>
        <dbReference type="Rhea" id="RHEA:46608"/>
        <dbReference type="Rhea" id="RHEA-COMP:11060"/>
        <dbReference type="Rhea" id="RHEA-COMP:11605"/>
        <dbReference type="ChEBI" id="CHEBI:15378"/>
        <dbReference type="ChEBI" id="CHEBI:30013"/>
        <dbReference type="ChEBI" id="CHEBI:30616"/>
        <dbReference type="ChEBI" id="CHEBI:61977"/>
        <dbReference type="ChEBI" id="CHEBI:456216"/>
        <dbReference type="EC" id="2.7.11.22"/>
    </reaction>
</comment>
<keyword evidence="3" id="KW-0067">ATP-binding</keyword>
<feature type="domain" description="Protein kinase" evidence="6">
    <location>
        <begin position="89"/>
        <end position="383"/>
    </location>
</feature>
<dbReference type="GO" id="GO:0000307">
    <property type="term" value="C:cyclin-dependent protein kinase holoenzyme complex"/>
    <property type="evidence" value="ECO:0007669"/>
    <property type="project" value="TreeGrafter"/>
</dbReference>
<organism evidence="7 8">
    <name type="scientific">Stachybotrys chartarum (strain CBS 109288 / IBT 7711)</name>
    <name type="common">Toxic black mold</name>
    <name type="synonym">Stilbospora chartarum</name>
    <dbReference type="NCBI Taxonomy" id="1280523"/>
    <lineage>
        <taxon>Eukaryota</taxon>
        <taxon>Fungi</taxon>
        <taxon>Dikarya</taxon>
        <taxon>Ascomycota</taxon>
        <taxon>Pezizomycotina</taxon>
        <taxon>Sordariomycetes</taxon>
        <taxon>Hypocreomycetidae</taxon>
        <taxon>Hypocreales</taxon>
        <taxon>Stachybotryaceae</taxon>
        <taxon>Stachybotrys</taxon>
    </lineage>
</organism>
<accession>A0A084AXB3</accession>
<gene>
    <name evidence="7" type="ORF">S7711_06474</name>
</gene>
<evidence type="ECO:0000313" key="7">
    <source>
        <dbReference type="EMBL" id="KEY69942.1"/>
    </source>
</evidence>
<dbReference type="InterPro" id="IPR000719">
    <property type="entry name" value="Prot_kinase_dom"/>
</dbReference>
<dbReference type="GO" id="GO:0005634">
    <property type="term" value="C:nucleus"/>
    <property type="evidence" value="ECO:0007669"/>
    <property type="project" value="TreeGrafter"/>
</dbReference>
<evidence type="ECO:0000256" key="3">
    <source>
        <dbReference type="ARBA" id="ARBA00022840"/>
    </source>
</evidence>
<dbReference type="GO" id="GO:0010389">
    <property type="term" value="P:regulation of G2/M transition of mitotic cell cycle"/>
    <property type="evidence" value="ECO:0007669"/>
    <property type="project" value="TreeGrafter"/>
</dbReference>
<dbReference type="EMBL" id="KL648503">
    <property type="protein sequence ID" value="KEY69942.1"/>
    <property type="molecule type" value="Genomic_DNA"/>
</dbReference>
<dbReference type="Gene3D" id="3.30.200.20">
    <property type="entry name" value="Phosphorylase Kinase, domain 1"/>
    <property type="match status" value="1"/>
</dbReference>
<dbReference type="Proteomes" id="UP000028045">
    <property type="component" value="Unassembled WGS sequence"/>
</dbReference>
<dbReference type="GO" id="GO:0030332">
    <property type="term" value="F:cyclin binding"/>
    <property type="evidence" value="ECO:0007669"/>
    <property type="project" value="TreeGrafter"/>
</dbReference>
<evidence type="ECO:0000256" key="2">
    <source>
        <dbReference type="ARBA" id="ARBA00022741"/>
    </source>
</evidence>
<reference evidence="7 8" key="1">
    <citation type="journal article" date="2014" name="BMC Genomics">
        <title>Comparative genome sequencing reveals chemotype-specific gene clusters in the toxigenic black mold Stachybotrys.</title>
        <authorList>
            <person name="Semeiks J."/>
            <person name="Borek D."/>
            <person name="Otwinowski Z."/>
            <person name="Grishin N.V."/>
        </authorList>
    </citation>
    <scope>NUCLEOTIDE SEQUENCE [LARGE SCALE GENOMIC DNA]</scope>
    <source>
        <strain evidence="8">CBS 109288 / IBT 7711</strain>
    </source>
</reference>
<evidence type="ECO:0000256" key="5">
    <source>
        <dbReference type="ARBA" id="ARBA00048367"/>
    </source>
</evidence>
<keyword evidence="8" id="KW-1185">Reference proteome</keyword>
<dbReference type="PANTHER" id="PTHR24056:SF576">
    <property type="entry name" value="SERINE_THREONINE-PROTEIN KINASE CSK1"/>
    <property type="match status" value="1"/>
</dbReference>
<dbReference type="InterPro" id="IPR050108">
    <property type="entry name" value="CDK"/>
</dbReference>
<keyword evidence="2" id="KW-0547">Nucleotide-binding</keyword>
<dbReference type="GO" id="GO:0005524">
    <property type="term" value="F:ATP binding"/>
    <property type="evidence" value="ECO:0007669"/>
    <property type="project" value="UniProtKB-KW"/>
</dbReference>
<dbReference type="HOGENOM" id="CLU_000288_181_6_1"/>
<dbReference type="PANTHER" id="PTHR24056">
    <property type="entry name" value="CELL DIVISION PROTEIN KINASE"/>
    <property type="match status" value="1"/>
</dbReference>
<feature type="non-terminal residue" evidence="7">
    <location>
        <position position="1"/>
    </location>
</feature>
<evidence type="ECO:0000256" key="4">
    <source>
        <dbReference type="ARBA" id="ARBA00047811"/>
    </source>
</evidence>
<evidence type="ECO:0000256" key="1">
    <source>
        <dbReference type="ARBA" id="ARBA00012425"/>
    </source>
</evidence>
<name>A0A084AXB3_STACB</name>
<sequence length="471" mass="50996">NVRPFAFISLCGAVGPREHVFWLSLSSCVSQASLPDRSMSEAIAVEQAAYEDASSLDEYTRLTTAKPHSQSLPQATPSSTPTGIHIGSFTDCVPIASGLTSDVFHHPPSRQALKVITATHSIAPHNPRREAKLLADLKSPCVISLLDVFWDQHQRMVLVFPYMPLTLGMVLEQSVKERLSMAFVRGVFGHVLRGLDYLHQQGIVHRDIKPSAILLQSRDGPACIADFGTAWSPTLSTDEPASSKILDIGTGPYRAPEVLFGHTGYGCAVDMWAVGVMLAEAVTFPPKPLFESRPAHEDGSQLGLILSIFKTLGTPTEETWPEAKEFKVRPFELWTIFPRKTWEEILPDVDEGARELVAALLRFDGSRASAKQARATNYRHKIVANLIAGLDIQISYAKKRRAIAISSLGAVVSTFIPASSSPYLHLDNLSDSCTTGTCSGYSSGTTCTGTCGGTSCCTSSTACPASAYQQR</sequence>
<dbReference type="Pfam" id="PF00069">
    <property type="entry name" value="Pkinase"/>
    <property type="match status" value="1"/>
</dbReference>
<dbReference type="InterPro" id="IPR011009">
    <property type="entry name" value="Kinase-like_dom_sf"/>
</dbReference>
<evidence type="ECO:0000259" key="6">
    <source>
        <dbReference type="PROSITE" id="PS50011"/>
    </source>
</evidence>